<dbReference type="PROSITE" id="PS51257">
    <property type="entry name" value="PROKAR_LIPOPROTEIN"/>
    <property type="match status" value="1"/>
</dbReference>
<feature type="region of interest" description="Disordered" evidence="6">
    <location>
        <begin position="255"/>
        <end position="413"/>
    </location>
</feature>
<feature type="region of interest" description="Disordered" evidence="6">
    <location>
        <begin position="24"/>
        <end position="133"/>
    </location>
</feature>
<accession>A0A7J7I786</accession>
<sequence length="858" mass="90917">MGSRGFQLLFLLSLFTTSCLAQAPAASPKVSPTATPTPPPSIPPPSPSPSPSPPSLTPVTAPVPAPTPVTPSPTPTPVHTPTPSPSPSPSPAKTPSKAPSPAPSVPSPPAPPASTPSPTVAPTSSTTPPTSGASAVSRVAIAGTALTGTFLALAFIHHPPPFSTTVFSRHPPPPTTTTTYHPLATTTHHLPPPPTCHPPPATTIRRPPPPPATYLPSPLTTHLSPPPATHHHQPPVTHPPATTITTTTTTTITYHSPAAYLPPPPTHTTLATTYHPPPHPTHPPTTTTTHPPPPTTTRHPSPTYHHHQPPPPPPLPTRYHPPPVTVTHPTTITTHLPPTCHHHPLATTHHPPPSPTHPLSAPATTHHLPPTCHHHPPPPPPPTRDNPPSATVTHPPANTYHLRPTTTTSSYPPPIVFRRHLPLPSFAPPNPFSKQGLYRMGLVPTLRLWDLSTGITAHCFVGHTKDVLSVAFSFDNCQIISASQDRSIKLWNTLGECKYTIQDGDAHSDWVSCVRFSPNNLQPTIVSSSWDRTLKIWNLTNCKIRASLAGHSGYMNTVAVSPDRSLCASGGKDGVILLWDLAEGKKLYSLDSSSIINALCFSPNRYWLCAGTEASIKIWDLESKTIVVDLKVDAKQEVEMNEGGAAVSFGVKNKLVVTTPKLGFSGGFLPPLKAVKPPLKPLTAMVSPELTGVSPEHAGVSPAKTAVINGDIKGFLSDVKPALLSALEAECGKKPFEDKSADVRKAAEVCIGEIFRVCGPDTVTKNLKDIQGPALAIVLKRLKHSGAFQEIFEVAKTISMEPSLKSGSKVAKSSSNGNGDRRAGNRAVSSRVTSTEGSRPESIMSVHEPNEHPPQHIS</sequence>
<evidence type="ECO:0000256" key="3">
    <source>
        <dbReference type="ARBA" id="ARBA00022737"/>
    </source>
</evidence>
<dbReference type="FunFam" id="2.130.10.10:FF:000615">
    <property type="entry name" value="Receptor for activated C kinase 1"/>
    <property type="match status" value="1"/>
</dbReference>
<feature type="compositionally biased region" description="Low complexity" evidence="6">
    <location>
        <begin position="116"/>
        <end position="133"/>
    </location>
</feature>
<feature type="region of interest" description="Disordered" evidence="6">
    <location>
        <begin position="803"/>
        <end position="858"/>
    </location>
</feature>
<evidence type="ECO:0000256" key="7">
    <source>
        <dbReference type="SAM" id="SignalP"/>
    </source>
</evidence>
<dbReference type="PANTHER" id="PTHR19868">
    <property type="entry name" value="RECEPTOR FOR ACTIVATED PROTEIN KINASE C RACK1"/>
    <property type="match status" value="1"/>
</dbReference>
<feature type="compositionally biased region" description="Basic and acidic residues" evidence="6">
    <location>
        <begin position="848"/>
        <end position="858"/>
    </location>
</feature>
<feature type="repeat" description="WD" evidence="5">
    <location>
        <begin position="548"/>
        <end position="589"/>
    </location>
</feature>
<gene>
    <name evidence="8" type="ORF">HYC85_001636</name>
</gene>
<evidence type="ECO:0000313" key="8">
    <source>
        <dbReference type="EMBL" id="KAF5960427.1"/>
    </source>
</evidence>
<evidence type="ECO:0000256" key="1">
    <source>
        <dbReference type="ARBA" id="ARBA00007253"/>
    </source>
</evidence>
<protein>
    <submittedName>
        <fullName evidence="8">Uncharacterized protein</fullName>
    </submittedName>
</protein>
<feature type="compositionally biased region" description="Pro residues" evidence="6">
    <location>
        <begin position="190"/>
        <end position="213"/>
    </location>
</feature>
<evidence type="ECO:0000256" key="6">
    <source>
        <dbReference type="SAM" id="MobiDB-lite"/>
    </source>
</evidence>
<evidence type="ECO:0000313" key="9">
    <source>
        <dbReference type="Proteomes" id="UP000593564"/>
    </source>
</evidence>
<dbReference type="AlphaFoldDB" id="A0A7J7I786"/>
<dbReference type="InterPro" id="IPR045223">
    <property type="entry name" value="RACK1-like"/>
</dbReference>
<dbReference type="CDD" id="cd00200">
    <property type="entry name" value="WD40"/>
    <property type="match status" value="1"/>
</dbReference>
<feature type="compositionally biased region" description="Pro residues" evidence="6">
    <location>
        <begin position="35"/>
        <end position="115"/>
    </location>
</feature>
<feature type="compositionally biased region" description="Low complexity" evidence="6">
    <location>
        <begin position="325"/>
        <end position="349"/>
    </location>
</feature>
<keyword evidence="9" id="KW-1185">Reference proteome</keyword>
<dbReference type="InterPro" id="IPR011989">
    <property type="entry name" value="ARM-like"/>
</dbReference>
<organism evidence="8 9">
    <name type="scientific">Camellia sinensis</name>
    <name type="common">Tea plant</name>
    <name type="synonym">Thea sinensis</name>
    <dbReference type="NCBI Taxonomy" id="4442"/>
    <lineage>
        <taxon>Eukaryota</taxon>
        <taxon>Viridiplantae</taxon>
        <taxon>Streptophyta</taxon>
        <taxon>Embryophyta</taxon>
        <taxon>Tracheophyta</taxon>
        <taxon>Spermatophyta</taxon>
        <taxon>Magnoliopsida</taxon>
        <taxon>eudicotyledons</taxon>
        <taxon>Gunneridae</taxon>
        <taxon>Pentapetalae</taxon>
        <taxon>asterids</taxon>
        <taxon>Ericales</taxon>
        <taxon>Theaceae</taxon>
        <taxon>Camellia</taxon>
    </lineage>
</organism>
<name>A0A7J7I786_CAMSI</name>
<keyword evidence="4" id="KW-0687">Ribonucleoprotein</keyword>
<feature type="repeat" description="WD" evidence="5">
    <location>
        <begin position="504"/>
        <end position="547"/>
    </location>
</feature>
<dbReference type="PROSITE" id="PS00678">
    <property type="entry name" value="WD_REPEATS_1"/>
    <property type="match status" value="2"/>
</dbReference>
<feature type="compositionally biased region" description="Low complexity" evidence="6">
    <location>
        <begin position="24"/>
        <end position="34"/>
    </location>
</feature>
<dbReference type="PRINTS" id="PR01217">
    <property type="entry name" value="PRICHEXTENSN"/>
</dbReference>
<dbReference type="GO" id="GO:0045182">
    <property type="term" value="F:translation regulator activity"/>
    <property type="evidence" value="ECO:0007669"/>
    <property type="project" value="InterPro"/>
</dbReference>
<dbReference type="GO" id="GO:1990904">
    <property type="term" value="C:ribonucleoprotein complex"/>
    <property type="evidence" value="ECO:0007669"/>
    <property type="project" value="UniProtKB-KW"/>
</dbReference>
<evidence type="ECO:0000256" key="4">
    <source>
        <dbReference type="ARBA" id="ARBA00023274"/>
    </source>
</evidence>
<feature type="chain" id="PRO_5029825770" evidence="7">
    <location>
        <begin position="22"/>
        <end position="858"/>
    </location>
</feature>
<dbReference type="InterPro" id="IPR019775">
    <property type="entry name" value="WD40_repeat_CS"/>
</dbReference>
<dbReference type="InterPro" id="IPR001680">
    <property type="entry name" value="WD40_rpt"/>
</dbReference>
<keyword evidence="7" id="KW-0732">Signal</keyword>
<feature type="compositionally biased region" description="Polar residues" evidence="6">
    <location>
        <begin position="827"/>
        <end position="837"/>
    </location>
</feature>
<evidence type="ECO:0000256" key="5">
    <source>
        <dbReference type="PROSITE-ProRule" id="PRU00221"/>
    </source>
</evidence>
<dbReference type="EMBL" id="JACBKZ010000001">
    <property type="protein sequence ID" value="KAF5960427.1"/>
    <property type="molecule type" value="Genomic_DNA"/>
</dbReference>
<dbReference type="SUPFAM" id="SSF50978">
    <property type="entry name" value="WD40 repeat-like"/>
    <property type="match status" value="1"/>
</dbReference>
<feature type="repeat" description="WD" evidence="5">
    <location>
        <begin position="460"/>
        <end position="492"/>
    </location>
</feature>
<dbReference type="GO" id="GO:0043022">
    <property type="term" value="F:ribosome binding"/>
    <property type="evidence" value="ECO:0007669"/>
    <property type="project" value="InterPro"/>
</dbReference>
<feature type="compositionally biased region" description="Low complexity" evidence="6">
    <location>
        <begin position="214"/>
        <end position="223"/>
    </location>
</feature>
<dbReference type="PROSITE" id="PS50082">
    <property type="entry name" value="WD_REPEATS_2"/>
    <property type="match status" value="3"/>
</dbReference>
<reference evidence="8 9" key="2">
    <citation type="submission" date="2020-07" db="EMBL/GenBank/DDBJ databases">
        <title>Genome assembly of wild tea tree DASZ reveals pedigree and selection history of tea varieties.</title>
        <authorList>
            <person name="Zhang W."/>
        </authorList>
    </citation>
    <scope>NUCLEOTIDE SEQUENCE [LARGE SCALE GENOMIC DNA]</scope>
    <source>
        <strain evidence="9">cv. G240</strain>
        <tissue evidence="8">Leaf</tissue>
    </source>
</reference>
<dbReference type="Gene3D" id="1.25.10.10">
    <property type="entry name" value="Leucine-rich Repeat Variant"/>
    <property type="match status" value="1"/>
</dbReference>
<dbReference type="Gene3D" id="2.130.10.10">
    <property type="entry name" value="YVTN repeat-like/Quinoprotein amine dehydrogenase"/>
    <property type="match status" value="1"/>
</dbReference>
<feature type="signal peptide" evidence="7">
    <location>
        <begin position="1"/>
        <end position="21"/>
    </location>
</feature>
<dbReference type="Proteomes" id="UP000593564">
    <property type="component" value="Unassembled WGS sequence"/>
</dbReference>
<dbReference type="InterPro" id="IPR015943">
    <property type="entry name" value="WD40/YVTN_repeat-like_dom_sf"/>
</dbReference>
<feature type="region of interest" description="Disordered" evidence="6">
    <location>
        <begin position="190"/>
        <end position="243"/>
    </location>
</feature>
<comment type="similarity">
    <text evidence="1">Belongs to the WD repeat G protein beta family. Ribosomal protein RACK1 subfamily.</text>
</comment>
<dbReference type="Pfam" id="PF00400">
    <property type="entry name" value="WD40"/>
    <property type="match status" value="4"/>
</dbReference>
<keyword evidence="3" id="KW-0677">Repeat</keyword>
<dbReference type="SMART" id="SM00320">
    <property type="entry name" value="WD40"/>
    <property type="match status" value="4"/>
</dbReference>
<reference evidence="9" key="1">
    <citation type="journal article" date="2020" name="Nat. Commun.">
        <title>Genome assembly of wild tea tree DASZ reveals pedigree and selection history of tea varieties.</title>
        <authorList>
            <person name="Zhang W."/>
            <person name="Zhang Y."/>
            <person name="Qiu H."/>
            <person name="Guo Y."/>
            <person name="Wan H."/>
            <person name="Zhang X."/>
            <person name="Scossa F."/>
            <person name="Alseekh S."/>
            <person name="Zhang Q."/>
            <person name="Wang P."/>
            <person name="Xu L."/>
            <person name="Schmidt M.H."/>
            <person name="Jia X."/>
            <person name="Li D."/>
            <person name="Zhu A."/>
            <person name="Guo F."/>
            <person name="Chen W."/>
            <person name="Ni D."/>
            <person name="Usadel B."/>
            <person name="Fernie A.R."/>
            <person name="Wen W."/>
        </authorList>
    </citation>
    <scope>NUCLEOTIDE SEQUENCE [LARGE SCALE GENOMIC DNA]</scope>
    <source>
        <strain evidence="9">cv. G240</strain>
    </source>
</reference>
<dbReference type="InterPro" id="IPR020472">
    <property type="entry name" value="WD40_PAC1"/>
</dbReference>
<keyword evidence="2 5" id="KW-0853">WD repeat</keyword>
<feature type="compositionally biased region" description="Pro residues" evidence="6">
    <location>
        <begin position="309"/>
        <end position="324"/>
    </location>
</feature>
<dbReference type="PRINTS" id="PR00320">
    <property type="entry name" value="GPROTEINBRPT"/>
</dbReference>
<dbReference type="PROSITE" id="PS50294">
    <property type="entry name" value="WD_REPEATS_REGION"/>
    <property type="match status" value="3"/>
</dbReference>
<dbReference type="InterPro" id="IPR036322">
    <property type="entry name" value="WD40_repeat_dom_sf"/>
</dbReference>
<proteinExistence type="inferred from homology"/>
<comment type="caution">
    <text evidence="8">The sequence shown here is derived from an EMBL/GenBank/DDBJ whole genome shotgun (WGS) entry which is preliminary data.</text>
</comment>
<evidence type="ECO:0000256" key="2">
    <source>
        <dbReference type="ARBA" id="ARBA00022574"/>
    </source>
</evidence>
<feature type="compositionally biased region" description="Low complexity" evidence="6">
    <location>
        <begin position="357"/>
        <end position="371"/>
    </location>
</feature>